<dbReference type="Gene3D" id="3.40.50.300">
    <property type="entry name" value="P-loop containing nucleotide triphosphate hydrolases"/>
    <property type="match status" value="1"/>
</dbReference>
<feature type="region of interest" description="Disordered" evidence="1">
    <location>
        <begin position="108"/>
        <end position="155"/>
    </location>
</feature>
<proteinExistence type="predicted"/>
<feature type="compositionally biased region" description="Low complexity" evidence="1">
    <location>
        <begin position="659"/>
        <end position="690"/>
    </location>
</feature>
<dbReference type="RefSeq" id="XP_042926529.1">
    <property type="nucleotide sequence ID" value="XM_043061414.1"/>
</dbReference>
<reference evidence="2 3" key="1">
    <citation type="journal article" date="2007" name="Science">
        <title>The Chlamydomonas genome reveals the evolution of key animal and plant functions.</title>
        <authorList>
            <person name="Merchant S.S."/>
            <person name="Prochnik S.E."/>
            <person name="Vallon O."/>
            <person name="Harris E.H."/>
            <person name="Karpowicz S.J."/>
            <person name="Witman G.B."/>
            <person name="Terry A."/>
            <person name="Salamov A."/>
            <person name="Fritz-Laylin L.K."/>
            <person name="Marechal-Drouard L."/>
            <person name="Marshall W.F."/>
            <person name="Qu L.H."/>
            <person name="Nelson D.R."/>
            <person name="Sanderfoot A.A."/>
            <person name="Spalding M.H."/>
            <person name="Kapitonov V.V."/>
            <person name="Ren Q."/>
            <person name="Ferris P."/>
            <person name="Lindquist E."/>
            <person name="Shapiro H."/>
            <person name="Lucas S.M."/>
            <person name="Grimwood J."/>
            <person name="Schmutz J."/>
            <person name="Cardol P."/>
            <person name="Cerutti H."/>
            <person name="Chanfreau G."/>
            <person name="Chen C.L."/>
            <person name="Cognat V."/>
            <person name="Croft M.T."/>
            <person name="Dent R."/>
            <person name="Dutcher S."/>
            <person name="Fernandez E."/>
            <person name="Fukuzawa H."/>
            <person name="Gonzalez-Ballester D."/>
            <person name="Gonzalez-Halphen D."/>
            <person name="Hallmann A."/>
            <person name="Hanikenne M."/>
            <person name="Hippler M."/>
            <person name="Inwood W."/>
            <person name="Jabbari K."/>
            <person name="Kalanon M."/>
            <person name="Kuras R."/>
            <person name="Lefebvre P.A."/>
            <person name="Lemaire S.D."/>
            <person name="Lobanov A.V."/>
            <person name="Lohr M."/>
            <person name="Manuell A."/>
            <person name="Meier I."/>
            <person name="Mets L."/>
            <person name="Mittag M."/>
            <person name="Mittelmeier T."/>
            <person name="Moroney J.V."/>
            <person name="Moseley J."/>
            <person name="Napoli C."/>
            <person name="Nedelcu A.M."/>
            <person name="Niyogi K."/>
            <person name="Novoselov S.V."/>
            <person name="Paulsen I.T."/>
            <person name="Pazour G."/>
            <person name="Purton S."/>
            <person name="Ral J.P."/>
            <person name="Riano-Pachon D.M."/>
            <person name="Riekhof W."/>
            <person name="Rymarquis L."/>
            <person name="Schroda M."/>
            <person name="Stern D."/>
            <person name="Umen J."/>
            <person name="Willows R."/>
            <person name="Wilson N."/>
            <person name="Zimmer S.L."/>
            <person name="Allmer J."/>
            <person name="Balk J."/>
            <person name="Bisova K."/>
            <person name="Chen C.J."/>
            <person name="Elias M."/>
            <person name="Gendler K."/>
            <person name="Hauser C."/>
            <person name="Lamb M.R."/>
            <person name="Ledford H."/>
            <person name="Long J.C."/>
            <person name="Minagawa J."/>
            <person name="Page M.D."/>
            <person name="Pan J."/>
            <person name="Pootakham W."/>
            <person name="Roje S."/>
            <person name="Rose A."/>
            <person name="Stahlberg E."/>
            <person name="Terauchi A.M."/>
            <person name="Yang P."/>
            <person name="Ball S."/>
            <person name="Bowler C."/>
            <person name="Dieckmann C.L."/>
            <person name="Gladyshev V.N."/>
            <person name="Green P."/>
            <person name="Jorgensen R."/>
            <person name="Mayfield S."/>
            <person name="Mueller-Roeber B."/>
            <person name="Rajamani S."/>
            <person name="Sayre R.T."/>
            <person name="Brokstein P."/>
            <person name="Dubchak I."/>
            <person name="Goodstein D."/>
            <person name="Hornick L."/>
            <person name="Huang Y.W."/>
            <person name="Jhaveri J."/>
            <person name="Luo Y."/>
            <person name="Martinez D."/>
            <person name="Ngau W.C."/>
            <person name="Otillar B."/>
            <person name="Poliakov A."/>
            <person name="Porter A."/>
            <person name="Szajkowski L."/>
            <person name="Werner G."/>
            <person name="Zhou K."/>
            <person name="Grigoriev I.V."/>
            <person name="Rokhsar D.S."/>
            <person name="Grossman A.R."/>
        </authorList>
    </citation>
    <scope>NUCLEOTIDE SEQUENCE [LARGE SCALE GENOMIC DNA]</scope>
    <source>
        <strain evidence="3">CC-503</strain>
    </source>
</reference>
<evidence type="ECO:0000256" key="1">
    <source>
        <dbReference type="SAM" id="MobiDB-lite"/>
    </source>
</evidence>
<dbReference type="Proteomes" id="UP000006906">
    <property type="component" value="Chromosome 3"/>
</dbReference>
<keyword evidence="3" id="KW-1185">Reference proteome</keyword>
<dbReference type="KEGG" id="cre:CHLRE_03g203100v5"/>
<feature type="compositionally biased region" description="Gly residues" evidence="1">
    <location>
        <begin position="281"/>
        <end position="296"/>
    </location>
</feature>
<dbReference type="InParanoid" id="A0A2K3DZ79"/>
<evidence type="ECO:0000313" key="2">
    <source>
        <dbReference type="EMBL" id="PNW85844.1"/>
    </source>
</evidence>
<gene>
    <name evidence="2" type="ORF">CHLRE_03g203100v5</name>
</gene>
<protein>
    <submittedName>
        <fullName evidence="2">Uncharacterized protein</fullName>
    </submittedName>
</protein>
<dbReference type="GeneID" id="66053015"/>
<dbReference type="InterPro" id="IPR027417">
    <property type="entry name" value="P-loop_NTPase"/>
</dbReference>
<feature type="compositionally biased region" description="Low complexity" evidence="1">
    <location>
        <begin position="375"/>
        <end position="404"/>
    </location>
</feature>
<dbReference type="EMBL" id="CM008964">
    <property type="protein sequence ID" value="PNW85844.1"/>
    <property type="molecule type" value="Genomic_DNA"/>
</dbReference>
<feature type="compositionally biased region" description="Low complexity" evidence="1">
    <location>
        <begin position="122"/>
        <end position="133"/>
    </location>
</feature>
<dbReference type="PANTHER" id="PTHR31804:SF2">
    <property type="entry name" value="CUE DOMAIN-CONTAINING PROTEIN-RELATED"/>
    <property type="match status" value="1"/>
</dbReference>
<feature type="region of interest" description="Disordered" evidence="1">
    <location>
        <begin position="358"/>
        <end position="408"/>
    </location>
</feature>
<feature type="region of interest" description="Disordered" evidence="1">
    <location>
        <begin position="281"/>
        <end position="302"/>
    </location>
</feature>
<name>A0A2K3DZ79_CHLRE</name>
<evidence type="ECO:0000313" key="3">
    <source>
        <dbReference type="Proteomes" id="UP000006906"/>
    </source>
</evidence>
<accession>A0A2K3DZ79</accession>
<dbReference type="GO" id="GO:0070847">
    <property type="term" value="C:core mediator complex"/>
    <property type="evidence" value="ECO:0000318"/>
    <property type="project" value="GO_Central"/>
</dbReference>
<sequence>MSDNRSGATVASQAPEACVDSSTRPTYVLVTGGVHSGVGKGCAAAVFGRLLARAMALPPAGSSGLRQVPPPLAAVRYLKLEPCLQFAGALRLNDPACEFEVVADPDGYSNDSGADVTSGDTAGVAGAAGRAEGPAGGRRQQRQDSGGQHRRRCSSGMDAGCVDATGDEAAALAEAQAKVSPPAILMYDSDVGRARFAIPGFRPAMHGSGSSSRSGYCCHLSRGDLKLGALLGLRKQQLEAAAAAAAAGKRCGGAEAPGCCSLVGELELYAASLRRRLGLDAGSGGRGGSGGSGNGLSGQPQPQAPQELLVVEVGGTAGEPEHAEMCAVLLLALGGPPALHLHVTQLLAAATTGATASADTASHGFAGTQPPACPPQQQQQPQQQQPQQQQPQQQPQQPWQQQEQCWSKPAQASLRDMAARVAALLAGCGPAAAAGLTSLPEPDLVLLRCDGLLAYAAPHEEGAAADAPVGPAVAIAGAAAAAGDPVAPAALGSGGCGRACGCPGSCGRAGGCGDAGGGGRGACGPATLASAGGASPHWPIAACIIPPAAAAAMAKLGRLCAGGMDGSSNSGSGMHCTRGALQWLLPRARLLVPVAHDPAFPERAFLHALSASPAVLAHIAAALGGVGVGLGVSTTALLAAAVQDTTPGSGAFALPQRAAKAPGAAVGPPSPLEPWQQEQEQPHAQQEQSECGCERQRQQHYGSGGCTERPELGRQSAEVWVVHDGRGEDGCAMLVLRLRAWSHGAVRLRFMPLWQWLDALAPTEGGGCSSLRLQRPCCCSGLGARKAEAATARPPAAVVLSAGAGEALAAGGHSRGATCAAKAFGLPPSRVLEIPNSRRPQDRPDWVGTLDAPEGPLALLALELGRL</sequence>
<dbReference type="AlphaFoldDB" id="A0A2K3DZ79"/>
<dbReference type="PANTHER" id="PTHR31804">
    <property type="entry name" value="MEDIATOR OF RNA POLYMERASE II TRANSCRIPTION SUBUNIT 15"/>
    <property type="match status" value="1"/>
</dbReference>
<dbReference type="OrthoDB" id="10680118at2759"/>
<dbReference type="Gramene" id="PNW85844">
    <property type="protein sequence ID" value="PNW85844"/>
    <property type="gene ID" value="CHLRE_03g203100v5"/>
</dbReference>
<feature type="region of interest" description="Disordered" evidence="1">
    <location>
        <begin position="659"/>
        <end position="692"/>
    </location>
</feature>
<organism evidence="2 3">
    <name type="scientific">Chlamydomonas reinhardtii</name>
    <name type="common">Chlamydomonas smithii</name>
    <dbReference type="NCBI Taxonomy" id="3055"/>
    <lineage>
        <taxon>Eukaryota</taxon>
        <taxon>Viridiplantae</taxon>
        <taxon>Chlorophyta</taxon>
        <taxon>core chlorophytes</taxon>
        <taxon>Chlorophyceae</taxon>
        <taxon>CS clade</taxon>
        <taxon>Chlamydomonadales</taxon>
        <taxon>Chlamydomonadaceae</taxon>
        <taxon>Chlamydomonas</taxon>
    </lineage>
</organism>